<dbReference type="InterPro" id="IPR036388">
    <property type="entry name" value="WH-like_DNA-bd_sf"/>
</dbReference>
<dbReference type="PROSITE" id="PS51118">
    <property type="entry name" value="HTH_HXLR"/>
    <property type="match status" value="1"/>
</dbReference>
<evidence type="ECO:0000256" key="2">
    <source>
        <dbReference type="ARBA" id="ARBA00023125"/>
    </source>
</evidence>
<keyword evidence="2" id="KW-0238">DNA-binding</keyword>
<feature type="domain" description="HTH hxlR-type" evidence="5">
    <location>
        <begin position="8"/>
        <end position="106"/>
    </location>
</feature>
<proteinExistence type="predicted"/>
<organism evidence="6 7">
    <name type="scientific">Streptomyces mimosae</name>
    <dbReference type="NCBI Taxonomy" id="2586635"/>
    <lineage>
        <taxon>Bacteria</taxon>
        <taxon>Bacillati</taxon>
        <taxon>Actinomycetota</taxon>
        <taxon>Actinomycetes</taxon>
        <taxon>Kitasatosporales</taxon>
        <taxon>Streptomycetaceae</taxon>
        <taxon>Streptomyces</taxon>
    </lineage>
</organism>
<comment type="caution">
    <text evidence="6">The sequence shown here is derived from an EMBL/GenBank/DDBJ whole genome shotgun (WGS) entry which is preliminary data.</text>
</comment>
<dbReference type="AlphaFoldDB" id="A0A5N6A5D7"/>
<keyword evidence="3" id="KW-0804">Transcription</keyword>
<reference evidence="6" key="1">
    <citation type="submission" date="2019-10" db="EMBL/GenBank/DDBJ databases">
        <title>Nonomuraea sp. nov., isolated from Phyllanthus amarus.</title>
        <authorList>
            <person name="Klykleung N."/>
            <person name="Tanasupawat S."/>
        </authorList>
    </citation>
    <scope>NUCLEOTIDE SEQUENCE [LARGE SCALE GENOMIC DNA]</scope>
    <source>
        <strain evidence="6">3MP-10</strain>
    </source>
</reference>
<evidence type="ECO:0000259" key="5">
    <source>
        <dbReference type="PROSITE" id="PS51118"/>
    </source>
</evidence>
<dbReference type="GO" id="GO:0003677">
    <property type="term" value="F:DNA binding"/>
    <property type="evidence" value="ECO:0007669"/>
    <property type="project" value="UniProtKB-KW"/>
</dbReference>
<keyword evidence="7" id="KW-1185">Reference proteome</keyword>
<dbReference type="Proteomes" id="UP000314251">
    <property type="component" value="Unassembled WGS sequence"/>
</dbReference>
<gene>
    <name evidence="6" type="ORF">FH607_018260</name>
</gene>
<dbReference type="InterPro" id="IPR036390">
    <property type="entry name" value="WH_DNA-bd_sf"/>
</dbReference>
<dbReference type="SUPFAM" id="SSF46785">
    <property type="entry name" value="Winged helix' DNA-binding domain"/>
    <property type="match status" value="1"/>
</dbReference>
<feature type="region of interest" description="Disordered" evidence="4">
    <location>
        <begin position="102"/>
        <end position="127"/>
    </location>
</feature>
<dbReference type="OrthoDB" id="370168at2"/>
<name>A0A5N6A5D7_9ACTN</name>
<keyword evidence="1" id="KW-0805">Transcription regulation</keyword>
<sequence length="127" mass="14151">MPAFIADCPARLTFDLLGNTWNGVVLWALRDGPTRPATLRRRIGGISNKVLTETLRRLERNGLVARERYREAPPRVEYRLTPLGETLLPTLQAAGDWAQALAAREEEAAAPPRRRSAPQERAAGGRR</sequence>
<evidence type="ECO:0000313" key="6">
    <source>
        <dbReference type="EMBL" id="KAB8163871.1"/>
    </source>
</evidence>
<dbReference type="InterPro" id="IPR002577">
    <property type="entry name" value="HTH_HxlR"/>
</dbReference>
<evidence type="ECO:0000256" key="1">
    <source>
        <dbReference type="ARBA" id="ARBA00023015"/>
    </source>
</evidence>
<dbReference type="EMBL" id="VDLY02000011">
    <property type="protein sequence ID" value="KAB8163871.1"/>
    <property type="molecule type" value="Genomic_DNA"/>
</dbReference>
<dbReference type="Pfam" id="PF01638">
    <property type="entry name" value="HxlR"/>
    <property type="match status" value="1"/>
</dbReference>
<evidence type="ECO:0000256" key="3">
    <source>
        <dbReference type="ARBA" id="ARBA00023163"/>
    </source>
</evidence>
<evidence type="ECO:0000256" key="4">
    <source>
        <dbReference type="SAM" id="MobiDB-lite"/>
    </source>
</evidence>
<dbReference type="Gene3D" id="1.10.10.10">
    <property type="entry name" value="Winged helix-like DNA-binding domain superfamily/Winged helix DNA-binding domain"/>
    <property type="match status" value="1"/>
</dbReference>
<dbReference type="RefSeq" id="WP_139669842.1">
    <property type="nucleotide sequence ID" value="NZ_VDLY02000011.1"/>
</dbReference>
<protein>
    <submittedName>
        <fullName evidence="6">Transcriptional regulator</fullName>
    </submittedName>
</protein>
<dbReference type="PANTHER" id="PTHR33204">
    <property type="entry name" value="TRANSCRIPTIONAL REGULATOR, MARR FAMILY"/>
    <property type="match status" value="1"/>
</dbReference>
<evidence type="ECO:0000313" key="7">
    <source>
        <dbReference type="Proteomes" id="UP000314251"/>
    </source>
</evidence>
<accession>A0A5N6A5D7</accession>